<reference evidence="2" key="1">
    <citation type="submission" date="2018-01" db="EMBL/GenBank/DDBJ databases">
        <title>An insight into the sialome of Amazonian anophelines.</title>
        <authorList>
            <person name="Ribeiro J.M."/>
            <person name="Scarpassa V."/>
            <person name="Calvo E."/>
        </authorList>
    </citation>
    <scope>NUCLEOTIDE SEQUENCE</scope>
</reference>
<dbReference type="AlphaFoldDB" id="A0A2M4DET8"/>
<name>A0A2M4DET8_ANODA</name>
<feature type="chain" id="PRO_5014999213" evidence="1">
    <location>
        <begin position="23"/>
        <end position="125"/>
    </location>
</feature>
<evidence type="ECO:0000313" key="2">
    <source>
        <dbReference type="EMBL" id="MBW76045.1"/>
    </source>
</evidence>
<proteinExistence type="predicted"/>
<dbReference type="EMBL" id="GGFL01011867">
    <property type="protein sequence ID" value="MBW76045.1"/>
    <property type="molecule type" value="Transcribed_RNA"/>
</dbReference>
<keyword evidence="1" id="KW-0732">Signal</keyword>
<feature type="signal peptide" evidence="1">
    <location>
        <begin position="1"/>
        <end position="22"/>
    </location>
</feature>
<evidence type="ECO:0000256" key="1">
    <source>
        <dbReference type="SAM" id="SignalP"/>
    </source>
</evidence>
<protein>
    <submittedName>
        <fullName evidence="2">Putative secreted protein</fullName>
    </submittedName>
</protein>
<accession>A0A2M4DET8</accession>
<organism evidence="2">
    <name type="scientific">Anopheles darlingi</name>
    <name type="common">Mosquito</name>
    <dbReference type="NCBI Taxonomy" id="43151"/>
    <lineage>
        <taxon>Eukaryota</taxon>
        <taxon>Metazoa</taxon>
        <taxon>Ecdysozoa</taxon>
        <taxon>Arthropoda</taxon>
        <taxon>Hexapoda</taxon>
        <taxon>Insecta</taxon>
        <taxon>Pterygota</taxon>
        <taxon>Neoptera</taxon>
        <taxon>Endopterygota</taxon>
        <taxon>Diptera</taxon>
        <taxon>Nematocera</taxon>
        <taxon>Culicoidea</taxon>
        <taxon>Culicidae</taxon>
        <taxon>Anophelinae</taxon>
        <taxon>Anopheles</taxon>
    </lineage>
</organism>
<sequence length="125" mass="13702">MTTSSILLLLLPFLLLSHKQTATTTPSKYEAQNRRQSRSAQAIGDLATDTHTHTACRAAGTGFDSLWGANDICRNVEIRRGFEGANAPAACVRTFCTWTLIRNEGSAEGEVIWLVPPRGQFYGFV</sequence>